<protein>
    <submittedName>
        <fullName evidence="5">CDSral secretion pathway protein E</fullName>
    </submittedName>
</protein>
<accession>A0A7L7TDK2</accession>
<dbReference type="InterPro" id="IPR001482">
    <property type="entry name" value="T2SS/T4SS_dom"/>
</dbReference>
<evidence type="ECO:0000256" key="2">
    <source>
        <dbReference type="ARBA" id="ARBA00022741"/>
    </source>
</evidence>
<evidence type="ECO:0000256" key="3">
    <source>
        <dbReference type="ARBA" id="ARBA00022840"/>
    </source>
</evidence>
<dbReference type="GO" id="GO:0016887">
    <property type="term" value="F:ATP hydrolysis activity"/>
    <property type="evidence" value="ECO:0007669"/>
    <property type="project" value="TreeGrafter"/>
</dbReference>
<name>A0A7L7TDK2_PSESF</name>
<feature type="domain" description="Bacterial type II secretion system protein E" evidence="4">
    <location>
        <begin position="233"/>
        <end position="616"/>
    </location>
</feature>
<dbReference type="PANTHER" id="PTHR30258">
    <property type="entry name" value="TYPE II SECRETION SYSTEM PROTEIN GSPE-RELATED"/>
    <property type="match status" value="1"/>
</dbReference>
<dbReference type="GO" id="GO:0005886">
    <property type="term" value="C:plasma membrane"/>
    <property type="evidence" value="ECO:0007669"/>
    <property type="project" value="TreeGrafter"/>
</dbReference>
<evidence type="ECO:0000256" key="1">
    <source>
        <dbReference type="ARBA" id="ARBA00006611"/>
    </source>
</evidence>
<dbReference type="PANTHER" id="PTHR30258:SF3">
    <property type="entry name" value="SLL1921 PROTEIN"/>
    <property type="match status" value="1"/>
</dbReference>
<geneLocation type="plasmid" evidence="5">
    <name>pMG4_1215</name>
</geneLocation>
<keyword evidence="3" id="KW-0067">ATP-binding</keyword>
<evidence type="ECO:0000259" key="4">
    <source>
        <dbReference type="Pfam" id="PF00437"/>
    </source>
</evidence>
<dbReference type="GO" id="GO:0005524">
    <property type="term" value="F:ATP binding"/>
    <property type="evidence" value="ECO:0007669"/>
    <property type="project" value="UniProtKB-KW"/>
</dbReference>
<organism evidence="5">
    <name type="scientific">Pseudomonas syringae pv. actinidiae</name>
    <dbReference type="NCBI Taxonomy" id="103796"/>
    <lineage>
        <taxon>Bacteria</taxon>
        <taxon>Pseudomonadati</taxon>
        <taxon>Pseudomonadota</taxon>
        <taxon>Gammaproteobacteria</taxon>
        <taxon>Pseudomonadales</taxon>
        <taxon>Pseudomonadaceae</taxon>
        <taxon>Pseudomonas</taxon>
        <taxon>Pseudomonas syringae</taxon>
    </lineage>
</organism>
<dbReference type="RefSeq" id="WP_054076283.1">
    <property type="nucleotide sequence ID" value="NZ_MK569690.1"/>
</dbReference>
<comment type="similarity">
    <text evidence="1">Belongs to the GSP E family.</text>
</comment>
<evidence type="ECO:0000313" key="5">
    <source>
        <dbReference type="EMBL" id="QOC74146.1"/>
    </source>
</evidence>
<sequence>MSQDHDVLQRIANGFLREWGWSSDAPEPVRQFALTVARLNPTGEQLTGKIVCLLGHITEEQVESRSHEKPNAREPYFQYLTRLFPQLSRYEVEVMAVKDRLPYYAKLPDTLVPHPLIASDAVRDECEKIAGLLTSMPSGDNCLIFSSYEEMLRYRQRGVSEEAVSPLATGLKTERRALRFAFAPRAEVITPLRNARKDSSGADTGAKVGRLYYADRTRGPERNTAIDLLETGISRKATDLSLRVLETGEGEIYYRENGIRLYTYRITLQDRIEVTNYLMQLSGANPSGTRLMKPKTGRMFYKGQNLSFEMRCSFIPGDNSTAFNDDDQVVSISMRYLPNEDGDGFVDIDGLSFVPAVKEHLISALNVKRGIILLVGPTNSGKSTTLAAFLGQHYLIFGDTLKRLSLEDPKERTLIGVEQFSLPSSDVYEPYLEGFLRHDPDVILLSEIRSRASAEVATRAALTGHLVLSTFHATEPVEGYTSLAHLLSEERQNDLLQALVMIITQRLVPRLCPICSVERVPTESEWSKFRYSMALRGMDVDGLDIQKNKIRFPTTNRENPGHTCDKCNATGFVGVYPVHGILDFTKEVKKLLRQGLFEEAAEKQAFTLERQAIDALHAGLIDLSGVST</sequence>
<dbReference type="InterPro" id="IPR027417">
    <property type="entry name" value="P-loop_NTPase"/>
</dbReference>
<proteinExistence type="inferred from homology"/>
<dbReference type="SUPFAM" id="SSF52540">
    <property type="entry name" value="P-loop containing nucleoside triphosphate hydrolases"/>
    <property type="match status" value="1"/>
</dbReference>
<dbReference type="EMBL" id="MK569690">
    <property type="protein sequence ID" value="QOC74146.1"/>
    <property type="molecule type" value="Genomic_DNA"/>
</dbReference>
<dbReference type="Gene3D" id="3.40.50.300">
    <property type="entry name" value="P-loop containing nucleotide triphosphate hydrolases"/>
    <property type="match status" value="1"/>
</dbReference>
<dbReference type="Gene3D" id="3.30.450.90">
    <property type="match status" value="1"/>
</dbReference>
<reference evidence="5" key="1">
    <citation type="submission" date="2019-02" db="EMBL/GenBank/DDBJ databases">
        <authorList>
            <person name="Taiaroa G."/>
            <person name="Butler M."/>
            <person name="Lamont I."/>
            <person name="Black M."/>
            <person name="Poulter J."/>
            <person name="Zhao M."/>
            <person name="Poulter R."/>
        </authorList>
    </citation>
    <scope>NUCLEOTIDE SEQUENCE</scope>
    <source>
        <strain evidence="5">1215</strain>
        <plasmid evidence="5">pMG4_1215</plasmid>
    </source>
</reference>
<keyword evidence="5" id="KW-0614">Plasmid</keyword>
<keyword evidence="2" id="KW-0547">Nucleotide-binding</keyword>
<dbReference type="Pfam" id="PF00437">
    <property type="entry name" value="T2SSE"/>
    <property type="match status" value="1"/>
</dbReference>
<dbReference type="AlphaFoldDB" id="A0A7L7TDK2"/>